<dbReference type="AlphaFoldDB" id="A0A543DXE4"/>
<feature type="compositionally biased region" description="Basic and acidic residues" evidence="1">
    <location>
        <begin position="197"/>
        <end position="207"/>
    </location>
</feature>
<keyword evidence="2" id="KW-1133">Transmembrane helix</keyword>
<feature type="transmembrane region" description="Helical" evidence="2">
    <location>
        <begin position="9"/>
        <end position="33"/>
    </location>
</feature>
<comment type="caution">
    <text evidence="3">The sequence shown here is derived from an EMBL/GenBank/DDBJ whole genome shotgun (WGS) entry which is preliminary data.</text>
</comment>
<gene>
    <name evidence="3" type="ORF">FB558_0764</name>
</gene>
<name>A0A543DXE4_9PSEU</name>
<dbReference type="RefSeq" id="WP_170231170.1">
    <property type="nucleotide sequence ID" value="NZ_VFPA01000001.1"/>
</dbReference>
<feature type="transmembrane region" description="Helical" evidence="2">
    <location>
        <begin position="53"/>
        <end position="71"/>
    </location>
</feature>
<dbReference type="EMBL" id="VFPA01000001">
    <property type="protein sequence ID" value="TQM14007.1"/>
    <property type="molecule type" value="Genomic_DNA"/>
</dbReference>
<evidence type="ECO:0000256" key="2">
    <source>
        <dbReference type="SAM" id="Phobius"/>
    </source>
</evidence>
<feature type="region of interest" description="Disordered" evidence="1">
    <location>
        <begin position="173"/>
        <end position="217"/>
    </location>
</feature>
<keyword evidence="2" id="KW-0812">Transmembrane</keyword>
<accession>A0A543DXE4</accession>
<protein>
    <submittedName>
        <fullName evidence="3">Putative secreted protein</fullName>
    </submittedName>
</protein>
<evidence type="ECO:0000256" key="1">
    <source>
        <dbReference type="SAM" id="MobiDB-lite"/>
    </source>
</evidence>
<keyword evidence="4" id="KW-1185">Reference proteome</keyword>
<sequence length="217" mass="21698">MTARPRPRALVTACAGLALAAGLLWIGGTAVWYRVPSATGAPDSVTGAQVAPWLGGVALLALAGIAGLVASGGVLRRVVGVVLALAGAGVLAFALTALFADPGATDVPASALPQSPHGESVDDLRRQTAQGTPAPLLPAAGGLLLLGVGALVAVRERSLPRLGARYAAPGERRVVQDPDRAAWQALDAGQDPTTDPPDGRPEDRGDDPGDGPRNAAV</sequence>
<feature type="transmembrane region" description="Helical" evidence="2">
    <location>
        <begin position="136"/>
        <end position="154"/>
    </location>
</feature>
<dbReference type="Proteomes" id="UP000315677">
    <property type="component" value="Unassembled WGS sequence"/>
</dbReference>
<organism evidence="3 4">
    <name type="scientific">Pseudonocardia kunmingensis</name>
    <dbReference type="NCBI Taxonomy" id="630975"/>
    <lineage>
        <taxon>Bacteria</taxon>
        <taxon>Bacillati</taxon>
        <taxon>Actinomycetota</taxon>
        <taxon>Actinomycetes</taxon>
        <taxon>Pseudonocardiales</taxon>
        <taxon>Pseudonocardiaceae</taxon>
        <taxon>Pseudonocardia</taxon>
    </lineage>
</organism>
<feature type="transmembrane region" description="Helical" evidence="2">
    <location>
        <begin position="78"/>
        <end position="100"/>
    </location>
</feature>
<proteinExistence type="predicted"/>
<evidence type="ECO:0000313" key="3">
    <source>
        <dbReference type="EMBL" id="TQM14007.1"/>
    </source>
</evidence>
<dbReference type="InterPro" id="IPR019051">
    <property type="entry name" value="Trp_biosyn_TM_oprn/chp"/>
</dbReference>
<reference evidence="3 4" key="1">
    <citation type="submission" date="2019-06" db="EMBL/GenBank/DDBJ databases">
        <title>Sequencing the genomes of 1000 actinobacteria strains.</title>
        <authorList>
            <person name="Klenk H.-P."/>
        </authorList>
    </citation>
    <scope>NUCLEOTIDE SEQUENCE [LARGE SCALE GENOMIC DNA]</scope>
    <source>
        <strain evidence="3 4">DSM 45301</strain>
    </source>
</reference>
<dbReference type="Pfam" id="PF09534">
    <property type="entry name" value="Trp_oprn_chp"/>
    <property type="match status" value="1"/>
</dbReference>
<evidence type="ECO:0000313" key="4">
    <source>
        <dbReference type="Proteomes" id="UP000315677"/>
    </source>
</evidence>
<keyword evidence="2" id="KW-0472">Membrane</keyword>